<dbReference type="InParanoid" id="A0A2G5C2W4"/>
<protein>
    <submittedName>
        <fullName evidence="1">Uncharacterized protein</fullName>
    </submittedName>
</protein>
<sequence>MLLLSLFRVPRIHLSFTYLVYIRRPQLEEQGRLFPEFPLLLLPLLLPLRLVRNLLSFRIFLACNLYGFHLRLRFHLPQVLCGMSLFLLCVANELQFLLRFYTQQLCICNFSSDSTILLLPKVRLICNL</sequence>
<proteinExistence type="predicted"/>
<keyword evidence="2" id="KW-1185">Reference proteome</keyword>
<accession>A0A2G5C2W4</accession>
<dbReference type="Proteomes" id="UP000230069">
    <property type="component" value="Unassembled WGS sequence"/>
</dbReference>
<dbReference type="EMBL" id="KZ305126">
    <property type="protein sequence ID" value="PIA25595.1"/>
    <property type="molecule type" value="Genomic_DNA"/>
</dbReference>
<gene>
    <name evidence="1" type="ORF">AQUCO_11000014v1</name>
</gene>
<reference evidence="1 2" key="1">
    <citation type="submission" date="2017-09" db="EMBL/GenBank/DDBJ databases">
        <title>WGS assembly of Aquilegia coerulea Goldsmith.</title>
        <authorList>
            <person name="Hodges S."/>
            <person name="Kramer E."/>
            <person name="Nordborg M."/>
            <person name="Tomkins J."/>
            <person name="Borevitz J."/>
            <person name="Derieg N."/>
            <person name="Yan J."/>
            <person name="Mihaltcheva S."/>
            <person name="Hayes R.D."/>
            <person name="Rokhsar D."/>
        </authorList>
    </citation>
    <scope>NUCLEOTIDE SEQUENCE [LARGE SCALE GENOMIC DNA]</scope>
    <source>
        <strain evidence="2">cv. Goldsmith</strain>
    </source>
</reference>
<organism evidence="1 2">
    <name type="scientific">Aquilegia coerulea</name>
    <name type="common">Rocky mountain columbine</name>
    <dbReference type="NCBI Taxonomy" id="218851"/>
    <lineage>
        <taxon>Eukaryota</taxon>
        <taxon>Viridiplantae</taxon>
        <taxon>Streptophyta</taxon>
        <taxon>Embryophyta</taxon>
        <taxon>Tracheophyta</taxon>
        <taxon>Spermatophyta</taxon>
        <taxon>Magnoliopsida</taxon>
        <taxon>Ranunculales</taxon>
        <taxon>Ranunculaceae</taxon>
        <taxon>Thalictroideae</taxon>
        <taxon>Aquilegia</taxon>
    </lineage>
</organism>
<name>A0A2G5C2W4_AQUCA</name>
<evidence type="ECO:0000313" key="2">
    <source>
        <dbReference type="Proteomes" id="UP000230069"/>
    </source>
</evidence>
<evidence type="ECO:0000313" key="1">
    <source>
        <dbReference type="EMBL" id="PIA25595.1"/>
    </source>
</evidence>
<dbReference type="AlphaFoldDB" id="A0A2G5C2W4"/>